<dbReference type="RefSeq" id="WP_311671601.1">
    <property type="nucleotide sequence ID" value="NZ_JAVREQ010000001.1"/>
</dbReference>
<keyword evidence="4" id="KW-1185">Reference proteome</keyword>
<dbReference type="SUPFAM" id="SSF103481">
    <property type="entry name" value="Multidrug resistance efflux transporter EmrE"/>
    <property type="match status" value="2"/>
</dbReference>
<keyword evidence="2" id="KW-0732">Signal</keyword>
<name>A0ABU2NL03_9ACTN</name>
<keyword evidence="1" id="KW-1133">Transmembrane helix</keyword>
<feature type="transmembrane region" description="Helical" evidence="1">
    <location>
        <begin position="200"/>
        <end position="217"/>
    </location>
</feature>
<gene>
    <name evidence="3" type="ORF">RM572_02610</name>
</gene>
<accession>A0ABU2NL03</accession>
<dbReference type="Proteomes" id="UP001183414">
    <property type="component" value="Unassembled WGS sequence"/>
</dbReference>
<feature type="transmembrane region" description="Helical" evidence="1">
    <location>
        <begin position="163"/>
        <end position="180"/>
    </location>
</feature>
<evidence type="ECO:0000256" key="1">
    <source>
        <dbReference type="SAM" id="Phobius"/>
    </source>
</evidence>
<dbReference type="EMBL" id="JAVREQ010000001">
    <property type="protein sequence ID" value="MDT0377664.1"/>
    <property type="molecule type" value="Genomic_DNA"/>
</dbReference>
<evidence type="ECO:0000313" key="3">
    <source>
        <dbReference type="EMBL" id="MDT0377664.1"/>
    </source>
</evidence>
<organism evidence="3 4">
    <name type="scientific">Streptomyces hazeniae</name>
    <dbReference type="NCBI Taxonomy" id="3075538"/>
    <lineage>
        <taxon>Bacteria</taxon>
        <taxon>Bacillati</taxon>
        <taxon>Actinomycetota</taxon>
        <taxon>Actinomycetes</taxon>
        <taxon>Kitasatosporales</taxon>
        <taxon>Streptomycetaceae</taxon>
        <taxon>Streptomyces</taxon>
    </lineage>
</organism>
<dbReference type="PANTHER" id="PTHR40761">
    <property type="entry name" value="CONSERVED INTEGRAL MEMBRANE ALANINE VALINE AND LEUCINE RICH PROTEIN-RELATED"/>
    <property type="match status" value="1"/>
</dbReference>
<feature type="transmembrane region" description="Helical" evidence="1">
    <location>
        <begin position="254"/>
        <end position="273"/>
    </location>
</feature>
<feature type="transmembrane region" description="Helical" evidence="1">
    <location>
        <begin position="72"/>
        <end position="91"/>
    </location>
</feature>
<feature type="signal peptide" evidence="2">
    <location>
        <begin position="1"/>
        <end position="18"/>
    </location>
</feature>
<feature type="transmembrane region" description="Helical" evidence="1">
    <location>
        <begin position="134"/>
        <end position="151"/>
    </location>
</feature>
<evidence type="ECO:0000313" key="4">
    <source>
        <dbReference type="Proteomes" id="UP001183414"/>
    </source>
</evidence>
<feature type="transmembrane region" description="Helical" evidence="1">
    <location>
        <begin position="103"/>
        <end position="122"/>
    </location>
</feature>
<dbReference type="Gene3D" id="1.10.3730.20">
    <property type="match status" value="1"/>
</dbReference>
<evidence type="ECO:0000256" key="2">
    <source>
        <dbReference type="SAM" id="SignalP"/>
    </source>
</evidence>
<keyword evidence="1" id="KW-0812">Transmembrane</keyword>
<protein>
    <submittedName>
        <fullName evidence="3">DMT family transporter</fullName>
    </submittedName>
</protein>
<feature type="chain" id="PRO_5045489084" evidence="2">
    <location>
        <begin position="19"/>
        <end position="293"/>
    </location>
</feature>
<comment type="caution">
    <text evidence="3">The sequence shown here is derived from an EMBL/GenBank/DDBJ whole genome shotgun (WGS) entry which is preliminary data.</text>
</comment>
<dbReference type="PANTHER" id="PTHR40761:SF1">
    <property type="entry name" value="CONSERVED INTEGRAL MEMBRANE ALANINE VALINE AND LEUCINE RICH PROTEIN-RELATED"/>
    <property type="match status" value="1"/>
</dbReference>
<keyword evidence="1" id="KW-0472">Membrane</keyword>
<sequence length="293" mass="30418">MLIAILGSLCAAALFAVAGVLQQRAATGEPDHEAMSYRLLTHLARRPLWLAGIGCAIGAYGFQSVALAHGPLALVQPLIVTELLFAIPLSVRLYGTRLRGREWLGAVAVAAGLAVAMAAAAPQRSEPVAGPQEWTLAMTAAAAATTLVLFLSRRMSGPARASVMAAAAGIVMGTQSVLLATTVSKFQVGVDEVVTSWQTYLLVVASILGLLLIQSAFQAGPLSASMPVIDTVEPVVAVACGVTLFDESVRGDPLAVAVALLGGALLLTGIWLLDTSPMLRALHERAHREQTAR</sequence>
<proteinExistence type="predicted"/>
<dbReference type="NCBIfam" id="NF038012">
    <property type="entry name" value="DMT_1"/>
    <property type="match status" value="1"/>
</dbReference>
<reference evidence="4" key="1">
    <citation type="submission" date="2023-07" db="EMBL/GenBank/DDBJ databases">
        <title>30 novel species of actinomycetes from the DSMZ collection.</title>
        <authorList>
            <person name="Nouioui I."/>
        </authorList>
    </citation>
    <scope>NUCLEOTIDE SEQUENCE [LARGE SCALE GENOMIC DNA]</scope>
    <source>
        <strain evidence="4">DSM 42041</strain>
    </source>
</reference>
<dbReference type="InterPro" id="IPR037185">
    <property type="entry name" value="EmrE-like"/>
</dbReference>